<keyword evidence="2" id="KW-1185">Reference proteome</keyword>
<dbReference type="eggNOG" id="COG1413">
    <property type="taxonomic scope" value="Bacteria"/>
</dbReference>
<reference evidence="1 2" key="1">
    <citation type="journal article" date="2009" name="Stand. Genomic Sci.">
        <title>Complete genome sequence of Catenulispora acidiphila type strain (ID 139908).</title>
        <authorList>
            <person name="Copeland A."/>
            <person name="Lapidus A."/>
            <person name="Glavina Del Rio T."/>
            <person name="Nolan M."/>
            <person name="Lucas S."/>
            <person name="Chen F."/>
            <person name="Tice H."/>
            <person name="Cheng J.F."/>
            <person name="Bruce D."/>
            <person name="Goodwin L."/>
            <person name="Pitluck S."/>
            <person name="Mikhailova N."/>
            <person name="Pati A."/>
            <person name="Ivanova N."/>
            <person name="Mavromatis K."/>
            <person name="Chen A."/>
            <person name="Palaniappan K."/>
            <person name="Chain P."/>
            <person name="Land M."/>
            <person name="Hauser L."/>
            <person name="Chang Y.J."/>
            <person name="Jeffries C.D."/>
            <person name="Chertkov O."/>
            <person name="Brettin T."/>
            <person name="Detter J.C."/>
            <person name="Han C."/>
            <person name="Ali Z."/>
            <person name="Tindall B.J."/>
            <person name="Goker M."/>
            <person name="Bristow J."/>
            <person name="Eisen J.A."/>
            <person name="Markowitz V."/>
            <person name="Hugenholtz P."/>
            <person name="Kyrpides N.C."/>
            <person name="Klenk H.P."/>
        </authorList>
    </citation>
    <scope>NUCLEOTIDE SEQUENCE [LARGE SCALE GENOMIC DNA]</scope>
    <source>
        <strain evidence="2">DSM 44928 / JCM 14897 / NBRC 102108 / NRRL B-24433 / ID139908</strain>
    </source>
</reference>
<gene>
    <name evidence="1" type="ordered locus">Caci_4166</name>
</gene>
<proteinExistence type="predicted"/>
<dbReference type="EMBL" id="CP001700">
    <property type="protein sequence ID" value="ACU73030.1"/>
    <property type="molecule type" value="Genomic_DNA"/>
</dbReference>
<evidence type="ECO:0000313" key="1">
    <source>
        <dbReference type="EMBL" id="ACU73030.1"/>
    </source>
</evidence>
<dbReference type="AlphaFoldDB" id="C7QHY5"/>
<name>C7QHY5_CATAD</name>
<accession>C7QHY5</accession>
<dbReference type="InParanoid" id="C7QHY5"/>
<dbReference type="KEGG" id="cai:Caci_4166"/>
<evidence type="ECO:0000313" key="2">
    <source>
        <dbReference type="Proteomes" id="UP000000851"/>
    </source>
</evidence>
<dbReference type="Proteomes" id="UP000000851">
    <property type="component" value="Chromosome"/>
</dbReference>
<protein>
    <recommendedName>
        <fullName evidence="3">PBS lyase HEAT domain protein repeat-containing protein</fullName>
    </recommendedName>
</protein>
<dbReference type="SUPFAM" id="SSF48371">
    <property type="entry name" value="ARM repeat"/>
    <property type="match status" value="1"/>
</dbReference>
<organism evidence="1 2">
    <name type="scientific">Catenulispora acidiphila (strain DSM 44928 / JCM 14897 / NBRC 102108 / NRRL B-24433 / ID139908)</name>
    <dbReference type="NCBI Taxonomy" id="479433"/>
    <lineage>
        <taxon>Bacteria</taxon>
        <taxon>Bacillati</taxon>
        <taxon>Actinomycetota</taxon>
        <taxon>Actinomycetes</taxon>
        <taxon>Catenulisporales</taxon>
        <taxon>Catenulisporaceae</taxon>
        <taxon>Catenulispora</taxon>
    </lineage>
</organism>
<dbReference type="STRING" id="479433.Caci_4166"/>
<sequence>MTVEHSALAGLDEVAWDSLEHAYGPATDVPELLRALVSGDEEQAAEAVYELYGTIWHQGSVYPATIPAVPFLVRIAVSGAAGAQTPELLGLLADIASSSDPRGVEDRDAVRSAVGAHTETIAGLLEHPDAPTRAAALFVLVHASSPSRIRPLILQRWDAETEALPRAEVLRAMMRVDSETAAVLAGGVLSAGASGDLPGDAVLRLSAALAWIRAGRAMDERVRDAALNGEGELFDQFITALAEHQGTHSAIELLAEALDRSHEAPIEVAEQYVSTARFLIVNYRSAPALLAEPLARLLDRPDLARRVIAVLELIGPDAVGPATRDRVAALAAGADGDADDGVDDEALACLTRWNDPIVPSLLARALGDHPQIFNGVTEATPLPFDADLLTAIRHRLAEICDAAHEPSPDAGNLFAAVQNRNEPIHLAKILTSWGSSANPAEPELTRLLAVRPAVAAKALAAIGARSLEAMAMLRRVAATADDGDAIRARLAAAQAIRVLTQDTDPLVAAVHFGLTAESKNPDDRAAAAEAATELPEHTDLLAPLLLQVLDGIPVPTPSLPAHQARMKLGHALWLLTGRPESLIDVLRGTLDLAGEMFTAWTVVTAADLAAELGPAARELAPALEAALAEPVSCAAAAQALLAVDPEGPWASGARREELADRLLGTFEATNSPVPRSRAVDVLQILAGHGPLPATVAAKLRTYAEQDERFPIGVQDLEHLRADEELRSRIRALLSINPS</sequence>
<dbReference type="HOGENOM" id="CLU_415999_0_0_11"/>
<evidence type="ECO:0008006" key="3">
    <source>
        <dbReference type="Google" id="ProtNLM"/>
    </source>
</evidence>
<dbReference type="InterPro" id="IPR016024">
    <property type="entry name" value="ARM-type_fold"/>
</dbReference>